<dbReference type="InterPro" id="IPR050980">
    <property type="entry name" value="2C_sensor_his_kinase"/>
</dbReference>
<evidence type="ECO:0000256" key="3">
    <source>
        <dbReference type="ARBA" id="ARBA00022679"/>
    </source>
</evidence>
<dbReference type="Gene3D" id="3.30.565.10">
    <property type="entry name" value="Histidine kinase-like ATPase, C-terminal domain"/>
    <property type="match status" value="1"/>
</dbReference>
<keyword evidence="5 8" id="KW-0418">Kinase</keyword>
<keyword evidence="6" id="KW-0067">ATP-binding</keyword>
<dbReference type="InterPro" id="IPR029016">
    <property type="entry name" value="GAF-like_dom_sf"/>
</dbReference>
<dbReference type="GeneID" id="68856509"/>
<reference evidence="8" key="1">
    <citation type="submission" date="2020-11" db="EMBL/GenBank/DDBJ databases">
        <title>Carbohydrate-dependent, anaerobic sulfur respiration: A novel catabolism in halophilic archaea.</title>
        <authorList>
            <person name="Sorokin D.Y."/>
            <person name="Messina E."/>
            <person name="Smedile F."/>
            <person name="La Cono V."/>
            <person name="Hallsworth J.E."/>
            <person name="Yakimov M.M."/>
        </authorList>
    </citation>
    <scope>NUCLEOTIDE SEQUENCE</scope>
    <source>
        <strain evidence="8">HSR12-1</strain>
    </source>
</reference>
<dbReference type="Gene3D" id="3.30.450.40">
    <property type="match status" value="1"/>
</dbReference>
<evidence type="ECO:0000313" key="8">
    <source>
        <dbReference type="EMBL" id="QSG07289.1"/>
    </source>
</evidence>
<gene>
    <name evidence="8" type="primary">atoS6</name>
    <name evidence="8" type="ORF">HSR121_2976</name>
</gene>
<dbReference type="PRINTS" id="PR00344">
    <property type="entry name" value="BCTRLSENSOR"/>
</dbReference>
<evidence type="ECO:0000256" key="1">
    <source>
        <dbReference type="ARBA" id="ARBA00000085"/>
    </source>
</evidence>
<accession>A0A897N8D9</accession>
<dbReference type="SUPFAM" id="SSF55781">
    <property type="entry name" value="GAF domain-like"/>
    <property type="match status" value="1"/>
</dbReference>
<evidence type="ECO:0000259" key="7">
    <source>
        <dbReference type="PROSITE" id="PS50109"/>
    </source>
</evidence>
<name>A0A897N8D9_9EURY</name>
<evidence type="ECO:0000256" key="5">
    <source>
        <dbReference type="ARBA" id="ARBA00022777"/>
    </source>
</evidence>
<dbReference type="InterPro" id="IPR005467">
    <property type="entry name" value="His_kinase_dom"/>
</dbReference>
<dbReference type="GO" id="GO:0004673">
    <property type="term" value="F:protein histidine kinase activity"/>
    <property type="evidence" value="ECO:0007669"/>
    <property type="project" value="UniProtKB-EC"/>
</dbReference>
<dbReference type="Proteomes" id="UP000663525">
    <property type="component" value="Chromosome"/>
</dbReference>
<dbReference type="InterPro" id="IPR003018">
    <property type="entry name" value="GAF"/>
</dbReference>
<sequence>MGTGETKLEDALVGVADILDSQADFQAKTEEALELGADGLGVEHAHLTRIVPELGHWEVIASTDPSDGAFPVGATADLRTTFCRRTIDRDATVALYDAPNQGWADDIAYETHGMKSYVGTPLRLGDRPVGTLCFVDESARDDPFDEAAVAFADWLASTLASELQLQERELALESYDRLVSIFGRILRHNLRNDLTVVRGHIERLIEELDRPHDPLQLESTLERLIALTEKSKELRRIAEEDSTLVEQSVRAVVEESRAAVESEYPEATISTRIREECQLLAFPTLKTAIQELLENAAKHGGSTPTCTVTVETTAEAVTIEVADDGPGLPEHERLALQGEPGTRLAHSTGVGLWIVWWIVDSHDGTVQTSVTESGTRIALTIPRPPMNRQLVGTGQSQ</sequence>
<evidence type="ECO:0000256" key="6">
    <source>
        <dbReference type="ARBA" id="ARBA00022840"/>
    </source>
</evidence>
<feature type="domain" description="Histidine kinase" evidence="7">
    <location>
        <begin position="185"/>
        <end position="385"/>
    </location>
</feature>
<dbReference type="PANTHER" id="PTHR44936">
    <property type="entry name" value="SENSOR PROTEIN CREC"/>
    <property type="match status" value="1"/>
</dbReference>
<evidence type="ECO:0000256" key="4">
    <source>
        <dbReference type="ARBA" id="ARBA00022741"/>
    </source>
</evidence>
<dbReference type="PANTHER" id="PTHR44936:SF10">
    <property type="entry name" value="SENSOR PROTEIN RSTB"/>
    <property type="match status" value="1"/>
</dbReference>
<proteinExistence type="predicted"/>
<comment type="catalytic activity">
    <reaction evidence="1">
        <text>ATP + protein L-histidine = ADP + protein N-phospho-L-histidine.</text>
        <dbReference type="EC" id="2.7.13.3"/>
    </reaction>
</comment>
<dbReference type="SMART" id="SM00387">
    <property type="entry name" value="HATPase_c"/>
    <property type="match status" value="1"/>
</dbReference>
<dbReference type="SUPFAM" id="SSF55874">
    <property type="entry name" value="ATPase domain of HSP90 chaperone/DNA topoisomerase II/histidine kinase"/>
    <property type="match status" value="1"/>
</dbReference>
<dbReference type="InterPro" id="IPR003594">
    <property type="entry name" value="HATPase_dom"/>
</dbReference>
<dbReference type="InterPro" id="IPR004358">
    <property type="entry name" value="Sig_transdc_His_kin-like_C"/>
</dbReference>
<dbReference type="Pfam" id="PF02518">
    <property type="entry name" value="HATPase_c"/>
    <property type="match status" value="1"/>
</dbReference>
<dbReference type="EMBL" id="CP064787">
    <property type="protein sequence ID" value="QSG07289.1"/>
    <property type="molecule type" value="Genomic_DNA"/>
</dbReference>
<evidence type="ECO:0000256" key="2">
    <source>
        <dbReference type="ARBA" id="ARBA00012438"/>
    </source>
</evidence>
<protein>
    <recommendedName>
        <fullName evidence="2">histidine kinase</fullName>
        <ecNumber evidence="2">2.7.13.3</ecNumber>
    </recommendedName>
</protein>
<dbReference type="PROSITE" id="PS50109">
    <property type="entry name" value="HIS_KIN"/>
    <property type="match status" value="1"/>
</dbReference>
<evidence type="ECO:0000313" key="9">
    <source>
        <dbReference type="Proteomes" id="UP000663525"/>
    </source>
</evidence>
<dbReference type="RefSeq" id="WP_229113732.1">
    <property type="nucleotide sequence ID" value="NZ_CP064787.1"/>
</dbReference>
<dbReference type="InterPro" id="IPR036890">
    <property type="entry name" value="HATPase_C_sf"/>
</dbReference>
<dbReference type="Pfam" id="PF01590">
    <property type="entry name" value="GAF"/>
    <property type="match status" value="1"/>
</dbReference>
<dbReference type="EC" id="2.7.13.3" evidence="2"/>
<dbReference type="SMART" id="SM00065">
    <property type="entry name" value="GAF"/>
    <property type="match status" value="1"/>
</dbReference>
<dbReference type="AlphaFoldDB" id="A0A897N8D9"/>
<keyword evidence="4" id="KW-0547">Nucleotide-binding</keyword>
<organism evidence="8 9">
    <name type="scientific">Halapricum desulfuricans</name>
    <dbReference type="NCBI Taxonomy" id="2841257"/>
    <lineage>
        <taxon>Archaea</taxon>
        <taxon>Methanobacteriati</taxon>
        <taxon>Methanobacteriota</taxon>
        <taxon>Stenosarchaea group</taxon>
        <taxon>Halobacteria</taxon>
        <taxon>Halobacteriales</taxon>
        <taxon>Haloarculaceae</taxon>
        <taxon>Halapricum</taxon>
    </lineage>
</organism>
<keyword evidence="3" id="KW-0808">Transferase</keyword>
<dbReference type="GO" id="GO:0005524">
    <property type="term" value="F:ATP binding"/>
    <property type="evidence" value="ECO:0007669"/>
    <property type="project" value="UniProtKB-KW"/>
</dbReference>